<dbReference type="InterPro" id="IPR026341">
    <property type="entry name" value="T9SS_type_B"/>
</dbReference>
<accession>A0A1G9RQC0</accession>
<protein>
    <submittedName>
        <fullName evidence="1">Gliding motility-associated C-terminal domain-containing protein</fullName>
    </submittedName>
</protein>
<reference evidence="1 2" key="1">
    <citation type="submission" date="2016-10" db="EMBL/GenBank/DDBJ databases">
        <authorList>
            <person name="de Groot N.N."/>
        </authorList>
    </citation>
    <scope>NUCLEOTIDE SEQUENCE [LARGE SCALE GENOMIC DNA]</scope>
    <source>
        <strain evidence="1 2">DSM 25186</strain>
    </source>
</reference>
<proteinExistence type="predicted"/>
<sequence>MLVAFLGCELGWSQSALRHLYFNSTENIVALDFETQPPTVQYTGVGSGGSVGEGLAHLEDSTGTVVLWVNAGGVYDRNGDLMPGSVGIFADPSATEIAICPVPGDLSRYFLIYNQLRSDNQEHSPLFYSIVDLAQRNGAGDVTELNQSLDARSHGEGLEVVPIPCSDDYWVLAYRRYEGFVRFRVTATGLGTAELIAPFDAAQSGGRGELDYYQGRLGYAVAYRQRIWVGDFEPETGDVRRARSVSFLSYVSPTKFQDTGMYGLEFSPDGTKVYCTDFNNRDLFGNVVNPNLFCYDLVTDEIRSWTVPLVTQGCTGTPQGLGQIELASDGRLYVTQVGGCAITVIHQPDSVAPTFTIIPVGMPLSLGISDQIQAPVLRPFRVVADQQLCAGDATTLWATGGLAYQWTPAAGLSDPTSARPVARPLETTVYTVRVDRGNGCADSARVRIAVSPLPTLAMDDLVVCTGDSVALPVEWQAHVTYQLTHADSVWSLPSSQFLAAPGVYTLTATNEAGCAVADTFEVRQHLGSSAGLPSERMFCGPPPYVLGGSKEPNVTYRWSTGATTPTIEADSSGLYWLEATNGLCTVRDTVYVTIAVPPRSYNVITPNGDGRNEFLDFGRLAPSSGLFIYNRWGKQVYVSNNYQNDWQARNTAGEPLPGGVYYYFLHLNSDCGDSFKGWVEVVR</sequence>
<dbReference type="Proteomes" id="UP000198510">
    <property type="component" value="Unassembled WGS sequence"/>
</dbReference>
<organism evidence="1 2">
    <name type="scientific">Catalinimonas alkaloidigena</name>
    <dbReference type="NCBI Taxonomy" id="1075417"/>
    <lineage>
        <taxon>Bacteria</taxon>
        <taxon>Pseudomonadati</taxon>
        <taxon>Bacteroidota</taxon>
        <taxon>Cytophagia</taxon>
        <taxon>Cytophagales</taxon>
        <taxon>Catalimonadaceae</taxon>
        <taxon>Catalinimonas</taxon>
    </lineage>
</organism>
<dbReference type="EMBL" id="FNFO01000011">
    <property type="protein sequence ID" value="SDM25539.1"/>
    <property type="molecule type" value="Genomic_DNA"/>
</dbReference>
<keyword evidence="2" id="KW-1185">Reference proteome</keyword>
<evidence type="ECO:0000313" key="1">
    <source>
        <dbReference type="EMBL" id="SDM25539.1"/>
    </source>
</evidence>
<gene>
    <name evidence="1" type="ORF">SAMN05421823_111235</name>
</gene>
<dbReference type="AlphaFoldDB" id="A0A1G9RQC0"/>
<dbReference type="SUPFAM" id="SSF63829">
    <property type="entry name" value="Calcium-dependent phosphotriesterase"/>
    <property type="match status" value="1"/>
</dbReference>
<evidence type="ECO:0000313" key="2">
    <source>
        <dbReference type="Proteomes" id="UP000198510"/>
    </source>
</evidence>
<dbReference type="STRING" id="1075417.SAMN05421823_111235"/>
<dbReference type="NCBIfam" id="TIGR04131">
    <property type="entry name" value="Bac_Flav_CTERM"/>
    <property type="match status" value="1"/>
</dbReference>
<name>A0A1G9RQC0_9BACT</name>
<dbReference type="Pfam" id="PF13585">
    <property type="entry name" value="CHU_C"/>
    <property type="match status" value="1"/>
</dbReference>